<proteinExistence type="predicted"/>
<evidence type="ECO:0000313" key="3">
    <source>
        <dbReference type="Proteomes" id="UP000032279"/>
    </source>
</evidence>
<dbReference type="AlphaFoldDB" id="A0A0D1A545"/>
<protein>
    <submittedName>
        <fullName evidence="2">Uncharacterized protein</fullName>
    </submittedName>
</protein>
<keyword evidence="1" id="KW-1133">Transmembrane helix</keyword>
<dbReference type="PATRIC" id="fig|1335616.4.peg.1423"/>
<sequence length="65" mass="7509">MRNLQLIVGILLSFIIFAGLIWITLIKLVSGLMLFFCWLIGSIIVMNLVSYLVIKLHTNHHEKKE</sequence>
<comment type="caution">
    <text evidence="2">The sequence shown here is derived from an EMBL/GenBank/DDBJ whole genome shotgun (WGS) entry which is preliminary data.</text>
</comment>
<organism evidence="2 3">
    <name type="scientific">Paucilactobacillus wasatchensis</name>
    <dbReference type="NCBI Taxonomy" id="1335616"/>
    <lineage>
        <taxon>Bacteria</taxon>
        <taxon>Bacillati</taxon>
        <taxon>Bacillota</taxon>
        <taxon>Bacilli</taxon>
        <taxon>Lactobacillales</taxon>
        <taxon>Lactobacillaceae</taxon>
        <taxon>Paucilactobacillus</taxon>
    </lineage>
</organism>
<keyword evidence="3" id="KW-1185">Reference proteome</keyword>
<feature type="transmembrane region" description="Helical" evidence="1">
    <location>
        <begin position="32"/>
        <end position="54"/>
    </location>
</feature>
<keyword evidence="1" id="KW-0812">Transmembrane</keyword>
<gene>
    <name evidence="2" type="ORF">WDC_1419</name>
</gene>
<dbReference type="EMBL" id="AWTT01000036">
    <property type="protein sequence ID" value="KIS02995.1"/>
    <property type="molecule type" value="Genomic_DNA"/>
</dbReference>
<reference evidence="2 3" key="1">
    <citation type="submission" date="2013-08" db="EMBL/GenBank/DDBJ databases">
        <title>Lactobacillus wasatchii sp. WDC04, a late gas producing bacteria isolated from aged chedder cheese.</title>
        <authorList>
            <person name="Oberg C.J."/>
            <person name="Culumber M."/>
            <person name="McMahon D.J."/>
            <person name="Broadbent J.R."/>
            <person name="Oberg T.S."/>
            <person name="Ortaki F."/>
        </authorList>
    </citation>
    <scope>NUCLEOTIDE SEQUENCE [LARGE SCALE GENOMIC DNA]</scope>
    <source>
        <strain evidence="2 3">WDC04</strain>
    </source>
</reference>
<keyword evidence="1" id="KW-0472">Membrane</keyword>
<dbReference type="STRING" id="1335616.WDC_1419"/>
<dbReference type="RefSeq" id="WP_044011142.1">
    <property type="nucleotide sequence ID" value="NZ_AWTT01000036.1"/>
</dbReference>
<feature type="transmembrane region" description="Helical" evidence="1">
    <location>
        <begin position="7"/>
        <end position="26"/>
    </location>
</feature>
<name>A0A0D1A545_9LACO</name>
<evidence type="ECO:0000313" key="2">
    <source>
        <dbReference type="EMBL" id="KIS02995.1"/>
    </source>
</evidence>
<accession>A0A0D1A545</accession>
<dbReference type="Proteomes" id="UP000032279">
    <property type="component" value="Unassembled WGS sequence"/>
</dbReference>
<evidence type="ECO:0000256" key="1">
    <source>
        <dbReference type="SAM" id="Phobius"/>
    </source>
</evidence>